<dbReference type="PANTHER" id="PTHR11226">
    <property type="entry name" value="UDP-GLUCOSE GLYCOPROTEIN:GLUCOSYLTRANSFERASE"/>
    <property type="match status" value="1"/>
</dbReference>
<dbReference type="InterPro" id="IPR040694">
    <property type="entry name" value="UGGT_TRXL_2"/>
</dbReference>
<organism evidence="4">
    <name type="scientific">Gongylonema pulchrum</name>
    <dbReference type="NCBI Taxonomy" id="637853"/>
    <lineage>
        <taxon>Eukaryota</taxon>
        <taxon>Metazoa</taxon>
        <taxon>Ecdysozoa</taxon>
        <taxon>Nematoda</taxon>
        <taxon>Chromadorea</taxon>
        <taxon>Rhabditida</taxon>
        <taxon>Spirurina</taxon>
        <taxon>Spiruromorpha</taxon>
        <taxon>Spiruroidea</taxon>
        <taxon>Gongylonematidae</taxon>
        <taxon>Gongylonema</taxon>
    </lineage>
</organism>
<keyword evidence="3" id="KW-1185">Reference proteome</keyword>
<dbReference type="Pfam" id="PF18401">
    <property type="entry name" value="Thioredoxin_13"/>
    <property type="match status" value="1"/>
</dbReference>
<dbReference type="GO" id="GO:0018279">
    <property type="term" value="P:protein N-linked glycosylation via asparagine"/>
    <property type="evidence" value="ECO:0007669"/>
    <property type="project" value="TreeGrafter"/>
</dbReference>
<proteinExistence type="predicted"/>
<dbReference type="GO" id="GO:0051082">
    <property type="term" value="F:unfolded protein binding"/>
    <property type="evidence" value="ECO:0007669"/>
    <property type="project" value="TreeGrafter"/>
</dbReference>
<dbReference type="PANTHER" id="PTHR11226:SF0">
    <property type="entry name" value="UDP-GLUCOSE:GLYCOPROTEIN GLUCOSYLTRANSFERASE"/>
    <property type="match status" value="1"/>
</dbReference>
<dbReference type="OrthoDB" id="27683at2759"/>
<dbReference type="GO" id="GO:0036503">
    <property type="term" value="P:ERAD pathway"/>
    <property type="evidence" value="ECO:0007669"/>
    <property type="project" value="TreeGrafter"/>
</dbReference>
<dbReference type="Proteomes" id="UP000271098">
    <property type="component" value="Unassembled WGS sequence"/>
</dbReference>
<dbReference type="GO" id="GO:0005783">
    <property type="term" value="C:endoplasmic reticulum"/>
    <property type="evidence" value="ECO:0007669"/>
    <property type="project" value="TreeGrafter"/>
</dbReference>
<evidence type="ECO:0000313" key="3">
    <source>
        <dbReference type="Proteomes" id="UP000271098"/>
    </source>
</evidence>
<dbReference type="GO" id="GO:0003980">
    <property type="term" value="F:UDP-glucose:glycoprotein glucosyltransferase activity"/>
    <property type="evidence" value="ECO:0007669"/>
    <property type="project" value="InterPro"/>
</dbReference>
<reference evidence="4" key="1">
    <citation type="submission" date="2016-06" db="UniProtKB">
        <authorList>
            <consortium name="WormBaseParasite"/>
        </authorList>
    </citation>
    <scope>IDENTIFICATION</scope>
</reference>
<gene>
    <name evidence="2" type="ORF">GPUH_LOCUS4521</name>
</gene>
<dbReference type="AlphaFoldDB" id="A0A183D730"/>
<feature type="domain" description="UGGT thioredoxin-like" evidence="1">
    <location>
        <begin position="47"/>
        <end position="142"/>
    </location>
</feature>
<sequence>KTNAEETPEEYADNEDIYGFNFNKLRKLHGNLRESLDQFRLHLLERDELTPLKVWQVQELSYQAAQRIVQAGPEKALSLLTDVSQNFPLAARSLSRQVLRAEMVFEIGTNQEQFLEYGISEGESLFLINGIIVDVDALDAFQDEYLSMLTDLEPSGERLSYALDFRPASP</sequence>
<name>A0A183D730_9BILA</name>
<protein>
    <submittedName>
        <fullName evidence="4">Thioredoxin_13 domain-containing protein</fullName>
    </submittedName>
</protein>
<reference evidence="2 3" key="2">
    <citation type="submission" date="2018-11" db="EMBL/GenBank/DDBJ databases">
        <authorList>
            <consortium name="Pathogen Informatics"/>
        </authorList>
    </citation>
    <scope>NUCLEOTIDE SEQUENCE [LARGE SCALE GENOMIC DNA]</scope>
</reference>
<dbReference type="EMBL" id="UYRT01008621">
    <property type="protein sequence ID" value="VDK45521.1"/>
    <property type="molecule type" value="Genomic_DNA"/>
</dbReference>
<evidence type="ECO:0000259" key="1">
    <source>
        <dbReference type="Pfam" id="PF18401"/>
    </source>
</evidence>
<dbReference type="WBParaSite" id="GPUH_0000452801-mRNA-1">
    <property type="protein sequence ID" value="GPUH_0000452801-mRNA-1"/>
    <property type="gene ID" value="GPUH_0000452801"/>
</dbReference>
<evidence type="ECO:0000313" key="2">
    <source>
        <dbReference type="EMBL" id="VDK45521.1"/>
    </source>
</evidence>
<dbReference type="InterPro" id="IPR009448">
    <property type="entry name" value="UDP-g_GGtrans"/>
</dbReference>
<evidence type="ECO:0000313" key="4">
    <source>
        <dbReference type="WBParaSite" id="GPUH_0000452801-mRNA-1"/>
    </source>
</evidence>
<accession>A0A183D730</accession>